<evidence type="ECO:0000313" key="2">
    <source>
        <dbReference type="EMBL" id="KAL1534463.1"/>
    </source>
</evidence>
<sequence>MEYNEIPTKFSSVSSSENRDSTGSLSDGGGDEFYDKIEAPKFVDFTVPDHYSPDDHYWFCLRVGCDQKHEEEMDSEAIYNNFVLRVMAARSPNVRLRKALDRNASRTPTKCPLSAPPKSSKPRLSRMAVISSMSKKTDEGKRKVVRPLLKPGSTPVTKTKPVAAKYLTTPRHKKSTSDQSSFRSVQHPKPINVEVPKSRMVAKALVFRSPKKAIKVKTSVELRTPVSKLCQGINRLEISSQRRKPLQTCKDKEDKLGRSIRTKTKGKLSQQQECKKFLGSDETHSLKKEESCAIGKQLDTKVSEESGLEESSHEEARLTVPPATQCLDSASPDYPKGEVTKAGECNGNENITSESRVDHHGNNSSDGERSGLDSEDGDDKENAAASDENRMPSNNLKLNGRKIFGVHEKCDQVKKKVTQAQDILKAGLSGPLTKLTKTKATNPKPFRLRTDERGILKEATLDRKVVVDPSQCENANVSTPGGKLQKKNASDIQKGSTAVVLKTPKRQERLKSAPSMTPESNISKEQKVKSNAMQRLEKFRKLTSSSHVPQRRLRPQGAESRKQELISLLIPGQKLDVIDETSPQVSEPPSKGKAAARRNGWR</sequence>
<dbReference type="AlphaFoldDB" id="A0ABD1FRI5"/>
<name>A0ABD1FRI5_SALDI</name>
<feature type="region of interest" description="Disordered" evidence="1">
    <location>
        <begin position="298"/>
        <end position="398"/>
    </location>
</feature>
<gene>
    <name evidence="2" type="ORF">AAHA92_30638</name>
</gene>
<comment type="caution">
    <text evidence="2">The sequence shown here is derived from an EMBL/GenBank/DDBJ whole genome shotgun (WGS) entry which is preliminary data.</text>
</comment>
<keyword evidence="3" id="KW-1185">Reference proteome</keyword>
<accession>A0ABD1FRI5</accession>
<feature type="compositionally biased region" description="Basic and acidic residues" evidence="1">
    <location>
        <begin position="355"/>
        <end position="372"/>
    </location>
</feature>
<organism evidence="2 3">
    <name type="scientific">Salvia divinorum</name>
    <name type="common">Maria pastora</name>
    <name type="synonym">Diviner's sage</name>
    <dbReference type="NCBI Taxonomy" id="28513"/>
    <lineage>
        <taxon>Eukaryota</taxon>
        <taxon>Viridiplantae</taxon>
        <taxon>Streptophyta</taxon>
        <taxon>Embryophyta</taxon>
        <taxon>Tracheophyta</taxon>
        <taxon>Spermatophyta</taxon>
        <taxon>Magnoliopsida</taxon>
        <taxon>eudicotyledons</taxon>
        <taxon>Gunneridae</taxon>
        <taxon>Pentapetalae</taxon>
        <taxon>asterids</taxon>
        <taxon>lamiids</taxon>
        <taxon>Lamiales</taxon>
        <taxon>Lamiaceae</taxon>
        <taxon>Nepetoideae</taxon>
        <taxon>Mentheae</taxon>
        <taxon>Salviinae</taxon>
        <taxon>Salvia</taxon>
        <taxon>Salvia subgen. Calosphace</taxon>
    </lineage>
</organism>
<feature type="region of interest" description="Disordered" evidence="1">
    <location>
        <begin position="1"/>
        <end position="32"/>
    </location>
</feature>
<dbReference type="PANTHER" id="PTHR37241:SF1">
    <property type="entry name" value="NEUROFILAMENT HEAVY PROTEIN"/>
    <property type="match status" value="1"/>
</dbReference>
<dbReference type="PANTHER" id="PTHR37241">
    <property type="entry name" value="NEUROFILAMENT HEAVY PROTEIN"/>
    <property type="match status" value="1"/>
</dbReference>
<dbReference type="Proteomes" id="UP001567538">
    <property type="component" value="Unassembled WGS sequence"/>
</dbReference>
<protein>
    <submittedName>
        <fullName evidence="2">Uncharacterized protein</fullName>
    </submittedName>
</protein>
<evidence type="ECO:0000256" key="1">
    <source>
        <dbReference type="SAM" id="MobiDB-lite"/>
    </source>
</evidence>
<feature type="compositionally biased region" description="Basic and acidic residues" evidence="1">
    <location>
        <begin position="298"/>
        <end position="317"/>
    </location>
</feature>
<feature type="region of interest" description="Disordered" evidence="1">
    <location>
        <begin position="472"/>
        <end position="563"/>
    </location>
</feature>
<proteinExistence type="predicted"/>
<feature type="region of interest" description="Disordered" evidence="1">
    <location>
        <begin position="100"/>
        <end position="126"/>
    </location>
</feature>
<dbReference type="EMBL" id="JBEAFC010000012">
    <property type="protein sequence ID" value="KAL1534463.1"/>
    <property type="molecule type" value="Genomic_DNA"/>
</dbReference>
<evidence type="ECO:0000313" key="3">
    <source>
        <dbReference type="Proteomes" id="UP001567538"/>
    </source>
</evidence>
<feature type="region of interest" description="Disordered" evidence="1">
    <location>
        <begin position="577"/>
        <end position="602"/>
    </location>
</feature>
<reference evidence="2 3" key="1">
    <citation type="submission" date="2024-06" db="EMBL/GenBank/DDBJ databases">
        <title>A chromosome level genome sequence of Diviner's sage (Salvia divinorum).</title>
        <authorList>
            <person name="Ford S.A."/>
            <person name="Ro D.-K."/>
            <person name="Ness R.W."/>
            <person name="Phillips M.A."/>
        </authorList>
    </citation>
    <scope>NUCLEOTIDE SEQUENCE [LARGE SCALE GENOMIC DNA]</scope>
    <source>
        <strain evidence="2">SAF-2024a</strain>
        <tissue evidence="2">Leaf</tissue>
    </source>
</reference>